<feature type="compositionally biased region" description="Basic and acidic residues" evidence="7">
    <location>
        <begin position="68"/>
        <end position="85"/>
    </location>
</feature>
<protein>
    <submittedName>
        <fullName evidence="8">Si:dkey-27c15.3</fullName>
    </submittedName>
</protein>
<dbReference type="SUPFAM" id="SSF47762">
    <property type="entry name" value="PAH2 domain"/>
    <property type="match status" value="2"/>
</dbReference>
<feature type="compositionally biased region" description="Basic residues" evidence="7">
    <location>
        <begin position="90"/>
        <end position="100"/>
    </location>
</feature>
<feature type="region of interest" description="Disordered" evidence="7">
    <location>
        <begin position="457"/>
        <end position="483"/>
    </location>
</feature>
<dbReference type="Proteomes" id="UP000694701">
    <property type="component" value="Unplaced"/>
</dbReference>
<sequence length="1465" mass="163087">MDQSRKRRLNTRKPGLAQCKVARAGELEVDVTEATGSHRHFSNITIRASSPQSDSSCQEQDAACIQKPEGDAEKTSIITCDKEQGGTRTPGRRKGLRRKRDAVSEVEAQQKEAEDEIQPEVEIDRELDRELENKSRQHNLTSANVRSIIHVSIFEERFFVYLSYSHISLSVSQEPKMTRSKLKEVVEKGVVIPAWNISPIKKPTKVKKGPQFVDIPLEEEDSSDEEYRPDEDEEDETAEETLLESDFENSSSSPRCSRVNLHRSHSEHEEDAASSSRLNLQRSRHLKVAVTPMGPPPAPAAPSRAPPECSFLEKLHAVDEELAISPEHMEVYQSLSSANGEESLISFRTRSKRPLRNIPLGRLEAELHAPDFTPDMYEFGSAPEDREWTQWLQGLMTSDMENEEEGDDEDDPEYNFLAETDEPDVEDYRNDKAVRITKKEVNDLMEELFDTLQDELGGQEEEGHEEEEEKEEEESPLQEPPGIMENIQYQDPLADVLKQRYRTVREQLAAVRKRKALLESKGVSVPPSCPRRPSSPITSLTLNTAQKLQLQQQIQQHVQLLTQMNMLCSSVKGLETEASTSRQFLLELQMFAQRGEPSCDPAEHVFSSIFKACNLQGAISLLEELDQSPKGDPAVSSPGFPGCQLPAPLAWLMATRPVFLYPELLPTIQLRPSRFKGQFTSAEDCLVVLGHKHLRSTLNPLQMTCRYLLAARSFISLKSHIRDACHKPFPNAIMTYFVTGKCPPMPLACKRVGPFDQRPPVEREKSLMPDWLSKNLKLVIMFNQGSGNFQSTSSAEEATKSPGPGAHCSFSPGMRYPPRLPEDLAQTLESLSLGSCKKKKDKTAKLTKPLKPPPSAEELEVFLNQLPTILPKPNSCLSRNGATNGPLERAIIVCNVSNVPPMGRNPGGDVDTLPPAPVAPELSSSRTVPVKNVVETPMGVSGSPQRAQVGATQGDVIITLPAALAPELNPCPSGHITVNQTAQIVTSNALISLQPPTVPDSLICPTTIIKTSTANAPSAIDSQELFLTLSESSGSPTPSIEGEDADMEMLLGRREKLEEQKSKERQGSNRLTVVEKETGNKDVSDVLFVPELQKTLEKLSHLTTEMRCEKEGSSDDGESNHQPAGQHIYLSTPLVLYDDAPDDDPNRDAKDAAFAQAYLEKVYEVLQMVPGKVDEFLTVLSEFEKDPESRTSLELLTRLKPVLSDWPELLRDFAAFLHPDQARECGLLAEQQAFERSRRFLRQLERTFGVQSDLYRKVVHILQGGPSQDLPDFREMKAQLTLLFRDHTDLLEEFWEFFKQLYPQVQDEDRADNVETSQGLEGNHACQPVRTVLPDQTVEPVKTANIHGRKRNKQMAETKKNKAEKNSVAAESQTEAAESSSVDSQQSSFNATGSSVCAKNISCAANGKKVVLWTREADRVILTTCQQRGAKPDTFHAIAAQLGNKSANEVCFLSHSEAFSHKDHA</sequence>
<keyword evidence="4 5" id="KW-0539">Nucleus</keyword>
<dbReference type="InterPro" id="IPR052435">
    <property type="entry name" value="YY1-Transcr_Regul"/>
</dbReference>
<evidence type="ECO:0000256" key="3">
    <source>
        <dbReference type="ARBA" id="ARBA00023163"/>
    </source>
</evidence>
<dbReference type="Gene3D" id="1.10.10.60">
    <property type="entry name" value="Homeodomain-like"/>
    <property type="match status" value="1"/>
</dbReference>
<accession>A0A8C2DZ62</accession>
<dbReference type="PANTHER" id="PTHR16088">
    <property type="entry name" value="YY1 ASSOCIATED PROTEIN-RELATED"/>
    <property type="match status" value="1"/>
</dbReference>
<dbReference type="PANTHER" id="PTHR16088:SF3">
    <property type="entry name" value="GON-4-LIKE PROTEIN"/>
    <property type="match status" value="1"/>
</dbReference>
<dbReference type="InterPro" id="IPR009057">
    <property type="entry name" value="Homeodomain-like_sf"/>
</dbReference>
<evidence type="ECO:0000256" key="2">
    <source>
        <dbReference type="ARBA" id="ARBA00023015"/>
    </source>
</evidence>
<dbReference type="InterPro" id="IPR036600">
    <property type="entry name" value="PAH_sf"/>
</dbReference>
<organism evidence="8 9">
    <name type="scientific">Cyprinus carpio</name>
    <name type="common">Common carp</name>
    <dbReference type="NCBI Taxonomy" id="7962"/>
    <lineage>
        <taxon>Eukaryota</taxon>
        <taxon>Metazoa</taxon>
        <taxon>Chordata</taxon>
        <taxon>Craniata</taxon>
        <taxon>Vertebrata</taxon>
        <taxon>Euteleostomi</taxon>
        <taxon>Actinopterygii</taxon>
        <taxon>Neopterygii</taxon>
        <taxon>Teleostei</taxon>
        <taxon>Ostariophysi</taxon>
        <taxon>Cypriniformes</taxon>
        <taxon>Cyprinidae</taxon>
        <taxon>Cyprininae</taxon>
        <taxon>Cyprinus</taxon>
    </lineage>
</organism>
<dbReference type="Ensembl" id="ENSCCRT00020036176.1">
    <property type="protein sequence ID" value="ENSCCRP00020033077.1"/>
    <property type="gene ID" value="ENSCCRG00020014949.1"/>
</dbReference>
<keyword evidence="2" id="KW-0805">Transcription regulation</keyword>
<evidence type="ECO:0000256" key="7">
    <source>
        <dbReference type="SAM" id="MobiDB-lite"/>
    </source>
</evidence>
<reference evidence="8" key="1">
    <citation type="submission" date="2025-08" db="UniProtKB">
        <authorList>
            <consortium name="Ensembl"/>
        </authorList>
    </citation>
    <scope>IDENTIFICATION</scope>
</reference>
<feature type="region of interest" description="Disordered" evidence="7">
    <location>
        <begin position="790"/>
        <end position="813"/>
    </location>
</feature>
<dbReference type="Gene3D" id="1.20.1160.11">
    <property type="entry name" value="Paired amphipathic helix"/>
    <property type="match status" value="1"/>
</dbReference>
<keyword evidence="6" id="KW-0175">Coiled coil</keyword>
<feature type="compositionally biased region" description="Polar residues" evidence="7">
    <location>
        <begin position="46"/>
        <end position="59"/>
    </location>
</feature>
<feature type="compositionally biased region" description="Acidic residues" evidence="7">
    <location>
        <begin position="457"/>
        <end position="476"/>
    </location>
</feature>
<feature type="compositionally biased region" description="Basic and acidic residues" evidence="7">
    <location>
        <begin position="1354"/>
        <end position="1365"/>
    </location>
</feature>
<feature type="region of interest" description="Disordered" evidence="7">
    <location>
        <begin position="46"/>
        <end position="118"/>
    </location>
</feature>
<evidence type="ECO:0000256" key="5">
    <source>
        <dbReference type="PROSITE-ProRule" id="PRU00810"/>
    </source>
</evidence>
<feature type="region of interest" description="Disordered" evidence="7">
    <location>
        <begin position="1310"/>
        <end position="1387"/>
    </location>
</feature>
<feature type="region of interest" description="Disordered" evidence="7">
    <location>
        <begin position="203"/>
        <end position="281"/>
    </location>
</feature>
<evidence type="ECO:0000256" key="1">
    <source>
        <dbReference type="ARBA" id="ARBA00004123"/>
    </source>
</evidence>
<dbReference type="FunFam" id="1.20.1160.11:FF:000006">
    <property type="entry name" value="GON-4-like protein isoform X1"/>
    <property type="match status" value="1"/>
</dbReference>
<evidence type="ECO:0000313" key="9">
    <source>
        <dbReference type="Proteomes" id="UP000694701"/>
    </source>
</evidence>
<dbReference type="SUPFAM" id="SSF46689">
    <property type="entry name" value="Homeodomain-like"/>
    <property type="match status" value="1"/>
</dbReference>
<comment type="subcellular location">
    <subcellularLocation>
        <location evidence="1 5">Nucleus</location>
    </subcellularLocation>
</comment>
<keyword evidence="3" id="KW-0804">Transcription</keyword>
<feature type="region of interest" description="Disordered" evidence="7">
    <location>
        <begin position="1106"/>
        <end position="1125"/>
    </location>
</feature>
<dbReference type="Pfam" id="PF02671">
    <property type="entry name" value="PAH"/>
    <property type="match status" value="2"/>
</dbReference>
<dbReference type="InterPro" id="IPR003822">
    <property type="entry name" value="PAH"/>
</dbReference>
<evidence type="ECO:0000256" key="4">
    <source>
        <dbReference type="ARBA" id="ARBA00023242"/>
    </source>
</evidence>
<dbReference type="GO" id="GO:0003712">
    <property type="term" value="F:transcription coregulator activity"/>
    <property type="evidence" value="ECO:0007669"/>
    <property type="project" value="TreeGrafter"/>
</dbReference>
<dbReference type="GO" id="GO:0005634">
    <property type="term" value="C:nucleus"/>
    <property type="evidence" value="ECO:0007669"/>
    <property type="project" value="UniProtKB-SubCell"/>
</dbReference>
<evidence type="ECO:0000313" key="8">
    <source>
        <dbReference type="Ensembl" id="ENSCCRP00020033077.1"/>
    </source>
</evidence>
<dbReference type="Pfam" id="PF21227">
    <property type="entry name" value="Myb_DNA-binding_7"/>
    <property type="match status" value="1"/>
</dbReference>
<name>A0A8C2DZ62_CYPCA</name>
<dbReference type="GO" id="GO:0006355">
    <property type="term" value="P:regulation of DNA-templated transcription"/>
    <property type="evidence" value="ECO:0007669"/>
    <property type="project" value="InterPro"/>
</dbReference>
<feature type="compositionally biased region" description="Acidic residues" evidence="7">
    <location>
        <begin position="216"/>
        <end position="247"/>
    </location>
</feature>
<feature type="compositionally biased region" description="Low complexity" evidence="7">
    <location>
        <begin position="1369"/>
        <end position="1387"/>
    </location>
</feature>
<dbReference type="PROSITE" id="PS51477">
    <property type="entry name" value="PAH"/>
    <property type="match status" value="2"/>
</dbReference>
<proteinExistence type="predicted"/>
<feature type="coiled-coil region" evidence="6">
    <location>
        <begin position="494"/>
        <end position="521"/>
    </location>
</feature>
<evidence type="ECO:0000256" key="6">
    <source>
        <dbReference type="SAM" id="Coils"/>
    </source>
</evidence>